<feature type="domain" description="Replication protein A 70 kDa DNA-binding subunit B/D first OB fold" evidence="2">
    <location>
        <begin position="42"/>
        <end position="98"/>
    </location>
</feature>
<dbReference type="Pfam" id="PF02721">
    <property type="entry name" value="DUF223"/>
    <property type="match status" value="1"/>
</dbReference>
<dbReference type="CDD" id="cd04480">
    <property type="entry name" value="RPA1_DBD_A_like"/>
    <property type="match status" value="1"/>
</dbReference>
<dbReference type="CDD" id="cd04481">
    <property type="entry name" value="RPA1_DBD_B_like"/>
    <property type="match status" value="1"/>
</dbReference>
<keyword evidence="5" id="KW-1185">Reference proteome</keyword>
<sequence length="515" mass="58238">MKAYHHEIRRLKKKKVVAAMKLHCHIRRLHQHLRRQDYVEKVRIQASISRSEIQLFEGQLEEGGLYAMCNFTVKANNGKWRPASHPFRLQFHEGTKVKLQAVKDHKDFPLEIYNFTCFNDIHNHPAVGAPDLIDIIGVYDSRDKFNKYYTEAGSTYTNFYIRDIQNKRLFCTLWNVYVDQFETYFSLPRANPVVVLLQMCRINPKYGGCSSNGVATSYHVTKLLLDAHVPEIEDFRLRYLEATRNSSQTISHSSSSGPVTVGSGTEIGFTIPLSELGKAVEVRGCWFYGQISSITSHFTWAYLGCKMAKCYKKLTKAGSGELVCDNCGVQVADGEGVWRYNLRLKVNHNNSYANLVFWDALCNRLIGKSAGDFPSHYYDMERLSPSGCPDEIKELVGREFVFKVDRQSGSTLNGKSYSIGMVSTDQDKIDELKSVGANQSDKQDYNSDEDLDKLFSSPVTVESNITPSSTEDDIIIQTTPSSTSKRPTSEQHVDSSAQSSTNKKFKGIKIEKPDA</sequence>
<dbReference type="PANTHER" id="PTHR47165:SF4">
    <property type="entry name" value="OS03G0429900 PROTEIN"/>
    <property type="match status" value="1"/>
</dbReference>
<comment type="caution">
    <text evidence="4">The sequence shown here is derived from an EMBL/GenBank/DDBJ whole genome shotgun (WGS) entry which is preliminary data.</text>
</comment>
<feature type="region of interest" description="Disordered" evidence="1">
    <location>
        <begin position="456"/>
        <end position="515"/>
    </location>
</feature>
<evidence type="ECO:0000256" key="1">
    <source>
        <dbReference type="SAM" id="MobiDB-lite"/>
    </source>
</evidence>
<evidence type="ECO:0000313" key="5">
    <source>
        <dbReference type="Proteomes" id="UP001152523"/>
    </source>
</evidence>
<accession>A0AAV0G4V9</accession>
<evidence type="ECO:0000259" key="2">
    <source>
        <dbReference type="Pfam" id="PF02721"/>
    </source>
</evidence>
<dbReference type="InterPro" id="IPR013955">
    <property type="entry name" value="Rep_factor-A_C"/>
</dbReference>
<proteinExistence type="predicted"/>
<evidence type="ECO:0000313" key="4">
    <source>
        <dbReference type="EMBL" id="CAH9142812.1"/>
    </source>
</evidence>
<protein>
    <submittedName>
        <fullName evidence="4">Uncharacterized protein</fullName>
    </submittedName>
</protein>
<dbReference type="PANTHER" id="PTHR47165">
    <property type="entry name" value="OS03G0429900 PROTEIN"/>
    <property type="match status" value="1"/>
</dbReference>
<dbReference type="SUPFAM" id="SSF50249">
    <property type="entry name" value="Nucleic acid-binding proteins"/>
    <property type="match status" value="3"/>
</dbReference>
<name>A0AAV0G4V9_9ASTE</name>
<dbReference type="InterPro" id="IPR003871">
    <property type="entry name" value="RFA1B/D_OB_1st"/>
</dbReference>
<dbReference type="InterPro" id="IPR012340">
    <property type="entry name" value="NA-bd_OB-fold"/>
</dbReference>
<dbReference type="Proteomes" id="UP001152523">
    <property type="component" value="Unassembled WGS sequence"/>
</dbReference>
<reference evidence="4" key="1">
    <citation type="submission" date="2022-07" db="EMBL/GenBank/DDBJ databases">
        <authorList>
            <person name="Macas J."/>
            <person name="Novak P."/>
            <person name="Neumann P."/>
        </authorList>
    </citation>
    <scope>NUCLEOTIDE SEQUENCE</scope>
</reference>
<dbReference type="AlphaFoldDB" id="A0AAV0G4V9"/>
<evidence type="ECO:0000259" key="3">
    <source>
        <dbReference type="Pfam" id="PF08646"/>
    </source>
</evidence>
<dbReference type="Pfam" id="PF08646">
    <property type="entry name" value="Rep_fac-A_C"/>
    <property type="match status" value="1"/>
</dbReference>
<feature type="compositionally biased region" description="Polar residues" evidence="1">
    <location>
        <begin position="457"/>
        <end position="469"/>
    </location>
</feature>
<feature type="domain" description="Replication factor A C-terminal" evidence="3">
    <location>
        <begin position="289"/>
        <end position="405"/>
    </location>
</feature>
<organism evidence="4 5">
    <name type="scientific">Cuscuta epithymum</name>
    <dbReference type="NCBI Taxonomy" id="186058"/>
    <lineage>
        <taxon>Eukaryota</taxon>
        <taxon>Viridiplantae</taxon>
        <taxon>Streptophyta</taxon>
        <taxon>Embryophyta</taxon>
        <taxon>Tracheophyta</taxon>
        <taxon>Spermatophyta</taxon>
        <taxon>Magnoliopsida</taxon>
        <taxon>eudicotyledons</taxon>
        <taxon>Gunneridae</taxon>
        <taxon>Pentapetalae</taxon>
        <taxon>asterids</taxon>
        <taxon>lamiids</taxon>
        <taxon>Solanales</taxon>
        <taxon>Convolvulaceae</taxon>
        <taxon>Cuscuteae</taxon>
        <taxon>Cuscuta</taxon>
        <taxon>Cuscuta subgen. Cuscuta</taxon>
    </lineage>
</organism>
<dbReference type="EMBL" id="CAMAPF010001044">
    <property type="protein sequence ID" value="CAH9142812.1"/>
    <property type="molecule type" value="Genomic_DNA"/>
</dbReference>
<dbReference type="Gene3D" id="2.40.50.140">
    <property type="entry name" value="Nucleic acid-binding proteins"/>
    <property type="match status" value="3"/>
</dbReference>
<gene>
    <name evidence="4" type="ORF">CEPIT_LOCUS40189</name>
</gene>